<dbReference type="AlphaFoldDB" id="A0A1Q2CSA8"/>
<dbReference type="EMBL" id="CP019606">
    <property type="protein sequence ID" value="AQP48890.1"/>
    <property type="molecule type" value="Genomic_DNA"/>
</dbReference>
<evidence type="ECO:0000313" key="2">
    <source>
        <dbReference type="EMBL" id="AQP48890.1"/>
    </source>
</evidence>
<protein>
    <submittedName>
        <fullName evidence="2">Xylose isomerase</fullName>
    </submittedName>
</protein>
<dbReference type="InterPro" id="IPR050312">
    <property type="entry name" value="IolE/XylAMocC-like"/>
</dbReference>
<dbReference type="InterPro" id="IPR036237">
    <property type="entry name" value="Xyl_isomerase-like_sf"/>
</dbReference>
<dbReference type="Pfam" id="PF01261">
    <property type="entry name" value="AP_endonuc_2"/>
    <property type="match status" value="1"/>
</dbReference>
<accession>A0A1Q2CSA8</accession>
<dbReference type="InterPro" id="IPR013022">
    <property type="entry name" value="Xyl_isomerase-like_TIM-brl"/>
</dbReference>
<dbReference type="PANTHER" id="PTHR12110">
    <property type="entry name" value="HYDROXYPYRUVATE ISOMERASE"/>
    <property type="match status" value="1"/>
</dbReference>
<dbReference type="PANTHER" id="PTHR12110:SF41">
    <property type="entry name" value="INOSOSE DEHYDRATASE"/>
    <property type="match status" value="1"/>
</dbReference>
<organism evidence="2 3">
    <name type="scientific">Tessaracoccus aquimaris</name>
    <dbReference type="NCBI Taxonomy" id="1332264"/>
    <lineage>
        <taxon>Bacteria</taxon>
        <taxon>Bacillati</taxon>
        <taxon>Actinomycetota</taxon>
        <taxon>Actinomycetes</taxon>
        <taxon>Propionibacteriales</taxon>
        <taxon>Propionibacteriaceae</taxon>
        <taxon>Tessaracoccus</taxon>
    </lineage>
</organism>
<gene>
    <name evidence="2" type="ORF">BW730_16715</name>
</gene>
<sequence length="246" mass="25797">MVTSVQLYSVREALASDLPGTLRRLADLGFERVEPFALVDLADALAPALAETGLLAPTTHASLINGDAAAVFDAAERLGVSTVIDPMVPEDRWADADAITETAVALNRLAQDAADRGMRVGYHNHWWELQHQIEGVSALEHLAGLLDPRVVLEVDTYWAATGGADVPALLGSLGERVVALHIKDGPLTLDPLAQVPAGQGAMDIPAALAAAPSAEFEVIEFDAYAGDIFEGLAASLAYLRDLGSAG</sequence>
<dbReference type="RefSeq" id="WP_077687245.1">
    <property type="nucleotide sequence ID" value="NZ_CP019606.1"/>
</dbReference>
<name>A0A1Q2CSA8_9ACTN</name>
<keyword evidence="3" id="KW-1185">Reference proteome</keyword>
<dbReference type="STRING" id="1332264.BW730_16715"/>
<dbReference type="OrthoDB" id="5182842at2"/>
<dbReference type="Proteomes" id="UP000188145">
    <property type="component" value="Chromosome"/>
</dbReference>
<dbReference type="GO" id="GO:0016853">
    <property type="term" value="F:isomerase activity"/>
    <property type="evidence" value="ECO:0007669"/>
    <property type="project" value="UniProtKB-KW"/>
</dbReference>
<evidence type="ECO:0000313" key="3">
    <source>
        <dbReference type="Proteomes" id="UP000188145"/>
    </source>
</evidence>
<proteinExistence type="predicted"/>
<dbReference type="SUPFAM" id="SSF51658">
    <property type="entry name" value="Xylose isomerase-like"/>
    <property type="match status" value="1"/>
</dbReference>
<keyword evidence="2" id="KW-0413">Isomerase</keyword>
<dbReference type="KEGG" id="tes:BW730_16715"/>
<feature type="domain" description="Xylose isomerase-like TIM barrel" evidence="1">
    <location>
        <begin position="23"/>
        <end position="210"/>
    </location>
</feature>
<dbReference type="Gene3D" id="3.20.20.150">
    <property type="entry name" value="Divalent-metal-dependent TIM barrel enzymes"/>
    <property type="match status" value="1"/>
</dbReference>
<evidence type="ECO:0000259" key="1">
    <source>
        <dbReference type="Pfam" id="PF01261"/>
    </source>
</evidence>
<reference evidence="3" key="1">
    <citation type="submission" date="2017-02" db="EMBL/GenBank/DDBJ databases">
        <title>Tessaracoccus aquaemaris sp. nov., isolated from the intestine of a Korean rockfish, Sebastes schlegelii, in a marine aquaculture pond.</title>
        <authorList>
            <person name="Tak E.J."/>
            <person name="Bae J.-W."/>
        </authorList>
    </citation>
    <scope>NUCLEOTIDE SEQUENCE [LARGE SCALE GENOMIC DNA]</scope>
    <source>
        <strain evidence="3">NSG39</strain>
    </source>
</reference>